<dbReference type="Proteomes" id="UP000320160">
    <property type="component" value="Unassembled WGS sequence"/>
</dbReference>
<name>A0A553WJT5_9SPHN</name>
<reference evidence="1 2" key="1">
    <citation type="submission" date="2019-07" db="EMBL/GenBank/DDBJ databases">
        <authorList>
            <person name="Park M."/>
        </authorList>
    </citation>
    <scope>NUCLEOTIDE SEQUENCE [LARGE SCALE GENOMIC DNA]</scope>
    <source>
        <strain evidence="1 2">KCTC32445</strain>
    </source>
</reference>
<keyword evidence="2" id="KW-1185">Reference proteome</keyword>
<evidence type="ECO:0000313" key="2">
    <source>
        <dbReference type="Proteomes" id="UP000320160"/>
    </source>
</evidence>
<comment type="caution">
    <text evidence="1">The sequence shown here is derived from an EMBL/GenBank/DDBJ whole genome shotgun (WGS) entry which is preliminary data.</text>
</comment>
<dbReference type="EMBL" id="VKKU01000001">
    <property type="protein sequence ID" value="TSB04952.1"/>
    <property type="molecule type" value="Genomic_DNA"/>
</dbReference>
<gene>
    <name evidence="1" type="ORF">FOM92_06055</name>
</gene>
<organism evidence="1 2">
    <name type="scientific">Sphingorhabdus contaminans</name>
    <dbReference type="NCBI Taxonomy" id="1343899"/>
    <lineage>
        <taxon>Bacteria</taxon>
        <taxon>Pseudomonadati</taxon>
        <taxon>Pseudomonadota</taxon>
        <taxon>Alphaproteobacteria</taxon>
        <taxon>Sphingomonadales</taxon>
        <taxon>Sphingomonadaceae</taxon>
        <taxon>Sphingorhabdus</taxon>
    </lineage>
</organism>
<proteinExistence type="predicted"/>
<evidence type="ECO:0000313" key="1">
    <source>
        <dbReference type="EMBL" id="TSB04952.1"/>
    </source>
</evidence>
<dbReference type="AlphaFoldDB" id="A0A553WJT5"/>
<sequence length="204" mass="21908">MLRELNKEELDFVFGGDGQQGGEIIVNGQRFRTSEVGSALTGSEMGTVFIGGTNQYLLVDNGPQYDGEEILVQALTRTDPSSSSMETALERSFFNFGGGYGNAEQNADGSWSITASLLPTDDQVIYEANYTAVNTLLMQQLIPDASARVSLAIALTERGYYPSANGMNMAGLYQTYNNLLNSGAQTDRSVNGFANWVVGPSVAN</sequence>
<accession>A0A553WJT5</accession>
<dbReference type="RefSeq" id="WP_143775867.1">
    <property type="nucleotide sequence ID" value="NZ_VKKU01000001.1"/>
</dbReference>
<protein>
    <submittedName>
        <fullName evidence="1">Uncharacterized protein</fullName>
    </submittedName>
</protein>